<comment type="caution">
    <text evidence="1">The sequence shown here is derived from an EMBL/GenBank/DDBJ whole genome shotgun (WGS) entry which is preliminary data.</text>
</comment>
<dbReference type="Proteomes" id="UP000784919">
    <property type="component" value="Unassembled WGS sequence"/>
</dbReference>
<dbReference type="EMBL" id="SRPS01000281">
    <property type="protein sequence ID" value="KAG5960493.1"/>
    <property type="molecule type" value="Genomic_DNA"/>
</dbReference>
<organism evidence="1 2">
    <name type="scientific">Claviceps arundinis</name>
    <dbReference type="NCBI Taxonomy" id="1623583"/>
    <lineage>
        <taxon>Eukaryota</taxon>
        <taxon>Fungi</taxon>
        <taxon>Dikarya</taxon>
        <taxon>Ascomycota</taxon>
        <taxon>Pezizomycotina</taxon>
        <taxon>Sordariomycetes</taxon>
        <taxon>Hypocreomycetidae</taxon>
        <taxon>Hypocreales</taxon>
        <taxon>Clavicipitaceae</taxon>
        <taxon>Claviceps</taxon>
    </lineage>
</organism>
<dbReference type="AlphaFoldDB" id="A0A9P7MMR8"/>
<proteinExistence type="predicted"/>
<name>A0A9P7MMR8_9HYPO</name>
<accession>A0A9P7MMR8</accession>
<sequence>MSAAARRKGVYKGVAICRRDEEDGESEIKHEQIPGLFLMTGGVHCGVRINARDDDGWGPEPGAVEWAFSNLKTLAGVWSGTVTDAAAQALTLEILAWDCAEVTQHE</sequence>
<protein>
    <submittedName>
        <fullName evidence="1">Uncharacterized protein</fullName>
    </submittedName>
</protein>
<gene>
    <name evidence="1" type="ORF">E4U56_004332</name>
</gene>
<evidence type="ECO:0000313" key="1">
    <source>
        <dbReference type="EMBL" id="KAG5960493.1"/>
    </source>
</evidence>
<reference evidence="1" key="1">
    <citation type="journal article" date="2020" name="bioRxiv">
        <title>Whole genome comparisons of ergot fungi reveals the divergence and evolution of species within the genus Claviceps are the result of varying mechanisms driving genome evolution and host range expansion.</title>
        <authorList>
            <person name="Wyka S.A."/>
            <person name="Mondo S.J."/>
            <person name="Liu M."/>
            <person name="Dettman J."/>
            <person name="Nalam V."/>
            <person name="Broders K.D."/>
        </authorList>
    </citation>
    <scope>NUCLEOTIDE SEQUENCE</scope>
    <source>
        <strain evidence="1">CCC 1102</strain>
    </source>
</reference>
<evidence type="ECO:0000313" key="2">
    <source>
        <dbReference type="Proteomes" id="UP000784919"/>
    </source>
</evidence>